<feature type="signal peptide" evidence="1">
    <location>
        <begin position="1"/>
        <end position="15"/>
    </location>
</feature>
<dbReference type="PROSITE" id="PS50279">
    <property type="entry name" value="BPTI_KUNITZ_2"/>
    <property type="match status" value="1"/>
</dbReference>
<dbReference type="Proteomes" id="UP001153620">
    <property type="component" value="Chromosome 4"/>
</dbReference>
<organism evidence="3 4">
    <name type="scientific">Chironomus riparius</name>
    <dbReference type="NCBI Taxonomy" id="315576"/>
    <lineage>
        <taxon>Eukaryota</taxon>
        <taxon>Metazoa</taxon>
        <taxon>Ecdysozoa</taxon>
        <taxon>Arthropoda</taxon>
        <taxon>Hexapoda</taxon>
        <taxon>Insecta</taxon>
        <taxon>Pterygota</taxon>
        <taxon>Neoptera</taxon>
        <taxon>Endopterygota</taxon>
        <taxon>Diptera</taxon>
        <taxon>Nematocera</taxon>
        <taxon>Chironomoidea</taxon>
        <taxon>Chironomidae</taxon>
        <taxon>Chironominae</taxon>
        <taxon>Chironomus</taxon>
    </lineage>
</organism>
<dbReference type="AlphaFoldDB" id="A0A9N9S470"/>
<sequence length="87" mass="9625">MKFVLTFGLVVGVFAAFVSGGGQSVSSQVDKCLAPFTPGSYSVSLPRFYFNVETRTCDPFTYKGGYITNIFKFYDNCVAACSKHFYQ</sequence>
<reference evidence="3" key="1">
    <citation type="submission" date="2022-01" db="EMBL/GenBank/DDBJ databases">
        <authorList>
            <person name="King R."/>
        </authorList>
    </citation>
    <scope>NUCLEOTIDE SEQUENCE</scope>
</reference>
<dbReference type="GO" id="GO:0004867">
    <property type="term" value="F:serine-type endopeptidase inhibitor activity"/>
    <property type="evidence" value="ECO:0007669"/>
    <property type="project" value="InterPro"/>
</dbReference>
<keyword evidence="1" id="KW-0732">Signal</keyword>
<dbReference type="SUPFAM" id="SSF57362">
    <property type="entry name" value="BPTI-like"/>
    <property type="match status" value="1"/>
</dbReference>
<gene>
    <name evidence="3" type="ORF">CHIRRI_LOCUS13380</name>
</gene>
<dbReference type="OrthoDB" id="4473401at2759"/>
<name>A0A9N9S470_9DIPT</name>
<dbReference type="Gene3D" id="4.10.410.10">
    <property type="entry name" value="Pancreatic trypsin inhibitor Kunitz domain"/>
    <property type="match status" value="1"/>
</dbReference>
<feature type="domain" description="BPTI/Kunitz inhibitor" evidence="2">
    <location>
        <begin position="32"/>
        <end position="81"/>
    </location>
</feature>
<reference evidence="3" key="2">
    <citation type="submission" date="2022-10" db="EMBL/GenBank/DDBJ databases">
        <authorList>
            <consortium name="ENA_rothamsted_submissions"/>
            <consortium name="culmorum"/>
            <person name="King R."/>
        </authorList>
    </citation>
    <scope>NUCLEOTIDE SEQUENCE</scope>
</reference>
<evidence type="ECO:0000256" key="1">
    <source>
        <dbReference type="SAM" id="SignalP"/>
    </source>
</evidence>
<evidence type="ECO:0000313" key="4">
    <source>
        <dbReference type="Proteomes" id="UP001153620"/>
    </source>
</evidence>
<protein>
    <recommendedName>
        <fullName evidence="2">BPTI/Kunitz inhibitor domain-containing protein</fullName>
    </recommendedName>
</protein>
<dbReference type="EMBL" id="OU895880">
    <property type="protein sequence ID" value="CAG9810567.1"/>
    <property type="molecule type" value="Genomic_DNA"/>
</dbReference>
<evidence type="ECO:0000313" key="3">
    <source>
        <dbReference type="EMBL" id="CAG9810567.1"/>
    </source>
</evidence>
<evidence type="ECO:0000259" key="2">
    <source>
        <dbReference type="PROSITE" id="PS50279"/>
    </source>
</evidence>
<keyword evidence="4" id="KW-1185">Reference proteome</keyword>
<feature type="chain" id="PRO_5040428795" description="BPTI/Kunitz inhibitor domain-containing protein" evidence="1">
    <location>
        <begin position="16"/>
        <end position="87"/>
    </location>
</feature>
<dbReference type="SMART" id="SM00131">
    <property type="entry name" value="KU"/>
    <property type="match status" value="1"/>
</dbReference>
<proteinExistence type="predicted"/>
<dbReference type="InterPro" id="IPR002223">
    <property type="entry name" value="Kunitz_BPTI"/>
</dbReference>
<dbReference type="Pfam" id="PF00014">
    <property type="entry name" value="Kunitz_BPTI"/>
    <property type="match status" value="1"/>
</dbReference>
<accession>A0A9N9S470</accession>
<dbReference type="InterPro" id="IPR036880">
    <property type="entry name" value="Kunitz_BPTI_sf"/>
</dbReference>